<comment type="caution">
    <text evidence="1">The sequence shown here is derived from an EMBL/GenBank/DDBJ whole genome shotgun (WGS) entry which is preliminary data.</text>
</comment>
<organism evidence="1 2">
    <name type="scientific">Lasiosphaeria ovina</name>
    <dbReference type="NCBI Taxonomy" id="92902"/>
    <lineage>
        <taxon>Eukaryota</taxon>
        <taxon>Fungi</taxon>
        <taxon>Dikarya</taxon>
        <taxon>Ascomycota</taxon>
        <taxon>Pezizomycotina</taxon>
        <taxon>Sordariomycetes</taxon>
        <taxon>Sordariomycetidae</taxon>
        <taxon>Sordariales</taxon>
        <taxon>Lasiosphaeriaceae</taxon>
        <taxon>Lasiosphaeria</taxon>
    </lineage>
</organism>
<evidence type="ECO:0000313" key="1">
    <source>
        <dbReference type="EMBL" id="KAK3384411.1"/>
    </source>
</evidence>
<name>A0AAE0TYN9_9PEZI</name>
<reference evidence="1" key="2">
    <citation type="submission" date="2023-06" db="EMBL/GenBank/DDBJ databases">
        <authorList>
            <consortium name="Lawrence Berkeley National Laboratory"/>
            <person name="Haridas S."/>
            <person name="Hensen N."/>
            <person name="Bonometti L."/>
            <person name="Westerberg I."/>
            <person name="Brannstrom I.O."/>
            <person name="Guillou S."/>
            <person name="Cros-Aarteil S."/>
            <person name="Calhoun S."/>
            <person name="Kuo A."/>
            <person name="Mondo S."/>
            <person name="Pangilinan J."/>
            <person name="Riley R."/>
            <person name="Labutti K."/>
            <person name="Andreopoulos B."/>
            <person name="Lipzen A."/>
            <person name="Chen C."/>
            <person name="Yanf M."/>
            <person name="Daum C."/>
            <person name="Ng V."/>
            <person name="Clum A."/>
            <person name="Steindorff A."/>
            <person name="Ohm R."/>
            <person name="Martin F."/>
            <person name="Silar P."/>
            <person name="Natvig D."/>
            <person name="Lalanne C."/>
            <person name="Gautier V."/>
            <person name="Ament-Velasquez S.L."/>
            <person name="Kruys A."/>
            <person name="Hutchinson M.I."/>
            <person name="Powell A.J."/>
            <person name="Barry K."/>
            <person name="Miller A.N."/>
            <person name="Grigoriev I.V."/>
            <person name="Debuchy R."/>
            <person name="Gladieux P."/>
            <person name="Thoren M.H."/>
            <person name="Johannesson H."/>
        </authorList>
    </citation>
    <scope>NUCLEOTIDE SEQUENCE</scope>
    <source>
        <strain evidence="1">CBS 958.72</strain>
    </source>
</reference>
<dbReference type="Proteomes" id="UP001287356">
    <property type="component" value="Unassembled WGS sequence"/>
</dbReference>
<proteinExistence type="predicted"/>
<keyword evidence="2" id="KW-1185">Reference proteome</keyword>
<evidence type="ECO:0000313" key="2">
    <source>
        <dbReference type="Proteomes" id="UP001287356"/>
    </source>
</evidence>
<dbReference type="EMBL" id="JAULSN010000001">
    <property type="protein sequence ID" value="KAK3384411.1"/>
    <property type="molecule type" value="Genomic_DNA"/>
</dbReference>
<dbReference type="AlphaFoldDB" id="A0AAE0TYN9"/>
<gene>
    <name evidence="1" type="ORF">B0T24DRAFT_83246</name>
</gene>
<reference evidence="1" key="1">
    <citation type="journal article" date="2023" name="Mol. Phylogenet. Evol.">
        <title>Genome-scale phylogeny and comparative genomics of the fungal order Sordariales.</title>
        <authorList>
            <person name="Hensen N."/>
            <person name="Bonometti L."/>
            <person name="Westerberg I."/>
            <person name="Brannstrom I.O."/>
            <person name="Guillou S."/>
            <person name="Cros-Aarteil S."/>
            <person name="Calhoun S."/>
            <person name="Haridas S."/>
            <person name="Kuo A."/>
            <person name="Mondo S."/>
            <person name="Pangilinan J."/>
            <person name="Riley R."/>
            <person name="LaButti K."/>
            <person name="Andreopoulos B."/>
            <person name="Lipzen A."/>
            <person name="Chen C."/>
            <person name="Yan M."/>
            <person name="Daum C."/>
            <person name="Ng V."/>
            <person name="Clum A."/>
            <person name="Steindorff A."/>
            <person name="Ohm R.A."/>
            <person name="Martin F."/>
            <person name="Silar P."/>
            <person name="Natvig D.O."/>
            <person name="Lalanne C."/>
            <person name="Gautier V."/>
            <person name="Ament-Velasquez S.L."/>
            <person name="Kruys A."/>
            <person name="Hutchinson M.I."/>
            <person name="Powell A.J."/>
            <person name="Barry K."/>
            <person name="Miller A.N."/>
            <person name="Grigoriev I.V."/>
            <person name="Debuchy R."/>
            <person name="Gladieux P."/>
            <person name="Hiltunen Thoren M."/>
            <person name="Johannesson H."/>
        </authorList>
    </citation>
    <scope>NUCLEOTIDE SEQUENCE</scope>
    <source>
        <strain evidence="1">CBS 958.72</strain>
    </source>
</reference>
<protein>
    <submittedName>
        <fullName evidence="1">Uncharacterized protein</fullName>
    </submittedName>
</protein>
<sequence>MTMAWMSTICTELGSTIWSWARRASLGRHLAGKPALSILPTSWAAAWARLENKSTNKSGLSEPRQSRFNANPSRHCGAISVISVRPQVQQRDEKPKVGNHYYCPDISAAAPTHTYCQPKSKRMYCTNRRHGAADVCHPAPVTVGWHMGNQDLQRKGCPGQRKPFLKKKRKTVCLRSVVGHRTGLEKKQKDEN</sequence>
<accession>A0AAE0TYN9</accession>